<gene>
    <name evidence="7" type="ORF">ICC18_17655</name>
</gene>
<keyword evidence="3" id="KW-0378">Hydrolase</keyword>
<evidence type="ECO:0000256" key="3">
    <source>
        <dbReference type="ARBA" id="ARBA00022801"/>
    </source>
</evidence>
<evidence type="ECO:0000256" key="1">
    <source>
        <dbReference type="ARBA" id="ARBA00007074"/>
    </source>
</evidence>
<protein>
    <submittedName>
        <fullName evidence="7">C40 family peptidase</fullName>
    </submittedName>
</protein>
<reference evidence="7" key="1">
    <citation type="submission" date="2020-09" db="EMBL/GenBank/DDBJ databases">
        <title>Draft Genome Sequence of Paenibacillus sp. WST5.</title>
        <authorList>
            <person name="Bao Z."/>
        </authorList>
    </citation>
    <scope>NUCLEOTIDE SEQUENCE</scope>
    <source>
        <strain evidence="7">WST5</strain>
    </source>
</reference>
<dbReference type="SUPFAM" id="SSF54001">
    <property type="entry name" value="Cysteine proteinases"/>
    <property type="match status" value="1"/>
</dbReference>
<dbReference type="GO" id="GO:0006508">
    <property type="term" value="P:proteolysis"/>
    <property type="evidence" value="ECO:0007669"/>
    <property type="project" value="UniProtKB-KW"/>
</dbReference>
<evidence type="ECO:0000256" key="5">
    <source>
        <dbReference type="SAM" id="SignalP"/>
    </source>
</evidence>
<dbReference type="PROSITE" id="PS51935">
    <property type="entry name" value="NLPC_P60"/>
    <property type="match status" value="1"/>
</dbReference>
<accession>A0A926KQ27</accession>
<dbReference type="PANTHER" id="PTHR47053:SF1">
    <property type="entry name" value="MUREIN DD-ENDOPEPTIDASE MEPH-RELATED"/>
    <property type="match status" value="1"/>
</dbReference>
<dbReference type="InterPro" id="IPR038765">
    <property type="entry name" value="Papain-like_cys_pep_sf"/>
</dbReference>
<comment type="caution">
    <text evidence="7">The sequence shown here is derived from an EMBL/GenBank/DDBJ whole genome shotgun (WGS) entry which is preliminary data.</text>
</comment>
<feature type="domain" description="NlpC/P60" evidence="6">
    <location>
        <begin position="22"/>
        <end position="144"/>
    </location>
</feature>
<name>A0A926KQ27_9BACL</name>
<dbReference type="Gene3D" id="3.90.1720.10">
    <property type="entry name" value="endopeptidase domain like (from Nostoc punctiforme)"/>
    <property type="match status" value="1"/>
</dbReference>
<evidence type="ECO:0000313" key="8">
    <source>
        <dbReference type="Proteomes" id="UP000650466"/>
    </source>
</evidence>
<evidence type="ECO:0000256" key="4">
    <source>
        <dbReference type="ARBA" id="ARBA00022807"/>
    </source>
</evidence>
<dbReference type="Proteomes" id="UP000650466">
    <property type="component" value="Unassembled WGS sequence"/>
</dbReference>
<dbReference type="RefSeq" id="WP_188175751.1">
    <property type="nucleotide sequence ID" value="NZ_JACVVD010000006.1"/>
</dbReference>
<evidence type="ECO:0000313" key="7">
    <source>
        <dbReference type="EMBL" id="MBD0381949.1"/>
    </source>
</evidence>
<dbReference type="AlphaFoldDB" id="A0A926KQ27"/>
<dbReference type="Pfam" id="PF00877">
    <property type="entry name" value="NLPC_P60"/>
    <property type="match status" value="1"/>
</dbReference>
<organism evidence="7 8">
    <name type="scientific">Paenibacillus sedimenti</name>
    <dbReference type="NCBI Taxonomy" id="2770274"/>
    <lineage>
        <taxon>Bacteria</taxon>
        <taxon>Bacillati</taxon>
        <taxon>Bacillota</taxon>
        <taxon>Bacilli</taxon>
        <taxon>Bacillales</taxon>
        <taxon>Paenibacillaceae</taxon>
        <taxon>Paenibacillus</taxon>
    </lineage>
</organism>
<keyword evidence="4" id="KW-0788">Thiol protease</keyword>
<dbReference type="InterPro" id="IPR000064">
    <property type="entry name" value="NLP_P60_dom"/>
</dbReference>
<dbReference type="EMBL" id="JACVVD010000006">
    <property type="protein sequence ID" value="MBD0381949.1"/>
    <property type="molecule type" value="Genomic_DNA"/>
</dbReference>
<proteinExistence type="inferred from homology"/>
<keyword evidence="5" id="KW-0732">Signal</keyword>
<dbReference type="InterPro" id="IPR051202">
    <property type="entry name" value="Peptidase_C40"/>
</dbReference>
<keyword evidence="2" id="KW-0645">Protease</keyword>
<evidence type="ECO:0000259" key="6">
    <source>
        <dbReference type="PROSITE" id="PS51935"/>
    </source>
</evidence>
<comment type="similarity">
    <text evidence="1">Belongs to the peptidase C40 family.</text>
</comment>
<feature type="chain" id="PRO_5037070856" evidence="5">
    <location>
        <begin position="25"/>
        <end position="158"/>
    </location>
</feature>
<dbReference type="PANTHER" id="PTHR47053">
    <property type="entry name" value="MUREIN DD-ENDOPEPTIDASE MEPH-RELATED"/>
    <property type="match status" value="1"/>
</dbReference>
<sequence length="158" mass="17442">MKKVVALVFSLVLFLSVGAGSVFAAESKLDETVDGLIGTPYKYAGTTTKGFDCSGFTSYVFEQFGIHLPHSSKSQNQEGYWVDKKDLRKGDLVFFNTDGKGVSHVGVYLGDGEFVHSASNEGVVKNKLSESYYAKRYVSARRVLWDDIYNQLTAVQSK</sequence>
<dbReference type="GO" id="GO:0008234">
    <property type="term" value="F:cysteine-type peptidase activity"/>
    <property type="evidence" value="ECO:0007669"/>
    <property type="project" value="UniProtKB-KW"/>
</dbReference>
<feature type="signal peptide" evidence="5">
    <location>
        <begin position="1"/>
        <end position="24"/>
    </location>
</feature>
<evidence type="ECO:0000256" key="2">
    <source>
        <dbReference type="ARBA" id="ARBA00022670"/>
    </source>
</evidence>
<keyword evidence="8" id="KW-1185">Reference proteome</keyword>